<dbReference type="Proteomes" id="UP000321523">
    <property type="component" value="Unassembled WGS sequence"/>
</dbReference>
<reference evidence="8 9" key="1">
    <citation type="submission" date="2019-07" db="EMBL/GenBank/DDBJ databases">
        <title>Whole genome shotgun sequence of Skermanella aerolata NBRC 106429.</title>
        <authorList>
            <person name="Hosoyama A."/>
            <person name="Uohara A."/>
            <person name="Ohji S."/>
            <person name="Ichikawa N."/>
        </authorList>
    </citation>
    <scope>NUCLEOTIDE SEQUENCE [LARGE SCALE GENOMIC DNA]</scope>
    <source>
        <strain evidence="8 9">NBRC 106429</strain>
    </source>
</reference>
<protein>
    <recommendedName>
        <fullName evidence="5">biotin--[biotin carboxyl-carrier protein] ligase</fullName>
        <ecNumber evidence="5">6.3.4.15</ecNumber>
    </recommendedName>
</protein>
<dbReference type="InterPro" id="IPR004408">
    <property type="entry name" value="Biotin_CoA_COase_ligase"/>
</dbReference>
<evidence type="ECO:0000313" key="9">
    <source>
        <dbReference type="Proteomes" id="UP000321523"/>
    </source>
</evidence>
<keyword evidence="3" id="KW-0067">ATP-binding</keyword>
<keyword evidence="4" id="KW-0092">Biotin</keyword>
<dbReference type="OrthoDB" id="9807064at2"/>
<dbReference type="PANTHER" id="PTHR12835:SF5">
    <property type="entry name" value="BIOTIN--PROTEIN LIGASE"/>
    <property type="match status" value="1"/>
</dbReference>
<sequence length="273" mass="29399">MTRQAPQASTLPGLPPEYRLVAYDCLGSTNEEAKRLARDEGAEHGTLVWAGRQEAGRGRRGRPWSSPEGNVYASIILRPKCSTATAAQLSFAAAGALADALQPLLPEAVCCCKWPNDVLIDDRKVAGILLESETDGSGGLEWLVLGIGINVQHYPADAEFPATSLCNEGSRINQPGPVLVRFFQAFSTWYDVWLKEGFDRIREGWLQTARGIGGPVTVRLEKRTLAGSFADLDGDGALLLELPSGERMRITAGDVFFPELASSSLPGTPSQTD</sequence>
<dbReference type="PANTHER" id="PTHR12835">
    <property type="entry name" value="BIOTIN PROTEIN LIGASE"/>
    <property type="match status" value="1"/>
</dbReference>
<dbReference type="SUPFAM" id="SSF55681">
    <property type="entry name" value="Class II aaRS and biotin synthetases"/>
    <property type="match status" value="1"/>
</dbReference>
<evidence type="ECO:0000256" key="3">
    <source>
        <dbReference type="ARBA" id="ARBA00022840"/>
    </source>
</evidence>
<dbReference type="Gene3D" id="2.30.30.100">
    <property type="match status" value="1"/>
</dbReference>
<dbReference type="SUPFAM" id="SSF50037">
    <property type="entry name" value="C-terminal domain of transcriptional repressors"/>
    <property type="match status" value="1"/>
</dbReference>
<keyword evidence="2" id="KW-0547">Nucleotide-binding</keyword>
<dbReference type="EMBL" id="BJYZ01000003">
    <property type="protein sequence ID" value="GEO36811.1"/>
    <property type="molecule type" value="Genomic_DNA"/>
</dbReference>
<dbReference type="GO" id="GO:0005737">
    <property type="term" value="C:cytoplasm"/>
    <property type="evidence" value="ECO:0007669"/>
    <property type="project" value="TreeGrafter"/>
</dbReference>
<dbReference type="InterPro" id="IPR003142">
    <property type="entry name" value="BPL_C"/>
</dbReference>
<name>A0A512DK05_9PROT</name>
<evidence type="ECO:0000259" key="7">
    <source>
        <dbReference type="PROSITE" id="PS51733"/>
    </source>
</evidence>
<proteinExistence type="predicted"/>
<dbReference type="EC" id="6.3.4.15" evidence="5"/>
<evidence type="ECO:0000313" key="8">
    <source>
        <dbReference type="EMBL" id="GEO36811.1"/>
    </source>
</evidence>
<dbReference type="Pfam" id="PF02237">
    <property type="entry name" value="BPL_C"/>
    <property type="match status" value="1"/>
</dbReference>
<organism evidence="8 9">
    <name type="scientific">Skermanella aerolata</name>
    <dbReference type="NCBI Taxonomy" id="393310"/>
    <lineage>
        <taxon>Bacteria</taxon>
        <taxon>Pseudomonadati</taxon>
        <taxon>Pseudomonadota</taxon>
        <taxon>Alphaproteobacteria</taxon>
        <taxon>Rhodospirillales</taxon>
        <taxon>Azospirillaceae</taxon>
        <taxon>Skermanella</taxon>
    </lineage>
</organism>
<evidence type="ECO:0000256" key="5">
    <source>
        <dbReference type="ARBA" id="ARBA00024227"/>
    </source>
</evidence>
<dbReference type="PROSITE" id="PS51733">
    <property type="entry name" value="BPL_LPL_CATALYTIC"/>
    <property type="match status" value="1"/>
</dbReference>
<dbReference type="GO" id="GO:0005524">
    <property type="term" value="F:ATP binding"/>
    <property type="evidence" value="ECO:0007669"/>
    <property type="project" value="UniProtKB-KW"/>
</dbReference>
<dbReference type="Gene3D" id="3.30.930.10">
    <property type="entry name" value="Bira Bifunctional Protein, Domain 2"/>
    <property type="match status" value="1"/>
</dbReference>
<dbReference type="Pfam" id="PF03099">
    <property type="entry name" value="BPL_LplA_LipB"/>
    <property type="match status" value="1"/>
</dbReference>
<evidence type="ECO:0000256" key="6">
    <source>
        <dbReference type="ARBA" id="ARBA00047846"/>
    </source>
</evidence>
<evidence type="ECO:0000256" key="4">
    <source>
        <dbReference type="ARBA" id="ARBA00023267"/>
    </source>
</evidence>
<dbReference type="RefSeq" id="WP_044426155.1">
    <property type="nucleotide sequence ID" value="NZ_BJYZ01000003.1"/>
</dbReference>
<dbReference type="InterPro" id="IPR004143">
    <property type="entry name" value="BPL_LPL_catalytic"/>
</dbReference>
<dbReference type="AlphaFoldDB" id="A0A512DK05"/>
<accession>A0A512DK05</accession>
<evidence type="ECO:0000256" key="1">
    <source>
        <dbReference type="ARBA" id="ARBA00022598"/>
    </source>
</evidence>
<dbReference type="InterPro" id="IPR008988">
    <property type="entry name" value="Transcriptional_repressor_C"/>
</dbReference>
<keyword evidence="9" id="KW-1185">Reference proteome</keyword>
<comment type="caution">
    <text evidence="8">The sequence shown here is derived from an EMBL/GenBank/DDBJ whole genome shotgun (WGS) entry which is preliminary data.</text>
</comment>
<dbReference type="NCBIfam" id="TIGR00121">
    <property type="entry name" value="birA_ligase"/>
    <property type="match status" value="1"/>
</dbReference>
<comment type="catalytic activity">
    <reaction evidence="6">
        <text>biotin + L-lysyl-[protein] + ATP = N(6)-biotinyl-L-lysyl-[protein] + AMP + diphosphate + H(+)</text>
        <dbReference type="Rhea" id="RHEA:11756"/>
        <dbReference type="Rhea" id="RHEA-COMP:9752"/>
        <dbReference type="Rhea" id="RHEA-COMP:10505"/>
        <dbReference type="ChEBI" id="CHEBI:15378"/>
        <dbReference type="ChEBI" id="CHEBI:29969"/>
        <dbReference type="ChEBI" id="CHEBI:30616"/>
        <dbReference type="ChEBI" id="CHEBI:33019"/>
        <dbReference type="ChEBI" id="CHEBI:57586"/>
        <dbReference type="ChEBI" id="CHEBI:83144"/>
        <dbReference type="ChEBI" id="CHEBI:456215"/>
        <dbReference type="EC" id="6.3.4.15"/>
    </reaction>
</comment>
<dbReference type="InterPro" id="IPR045864">
    <property type="entry name" value="aa-tRNA-synth_II/BPL/LPL"/>
</dbReference>
<dbReference type="GO" id="GO:0004077">
    <property type="term" value="F:biotin--[biotin carboxyl-carrier protein] ligase activity"/>
    <property type="evidence" value="ECO:0007669"/>
    <property type="project" value="UniProtKB-EC"/>
</dbReference>
<dbReference type="CDD" id="cd16442">
    <property type="entry name" value="BPL"/>
    <property type="match status" value="1"/>
</dbReference>
<evidence type="ECO:0000256" key="2">
    <source>
        <dbReference type="ARBA" id="ARBA00022741"/>
    </source>
</evidence>
<keyword evidence="1 8" id="KW-0436">Ligase</keyword>
<feature type="domain" description="BPL/LPL catalytic" evidence="7">
    <location>
        <begin position="12"/>
        <end position="194"/>
    </location>
</feature>
<gene>
    <name evidence="8" type="ORF">SAE02_09590</name>
</gene>